<comment type="caution">
    <text evidence="3">The sequence shown here is derived from an EMBL/GenBank/DDBJ whole genome shotgun (WGS) entry which is preliminary data.</text>
</comment>
<gene>
    <name evidence="3" type="ORF">H2200_013465</name>
</gene>
<reference evidence="3" key="1">
    <citation type="submission" date="2022-10" db="EMBL/GenBank/DDBJ databases">
        <title>Culturing micro-colonial fungi from biological soil crusts in the Mojave desert and describing Neophaeococcomyces mojavensis, and introducing the new genera and species Taxawa tesnikishii.</title>
        <authorList>
            <person name="Kurbessoian T."/>
            <person name="Stajich J.E."/>
        </authorList>
    </citation>
    <scope>NUCLEOTIDE SEQUENCE</scope>
    <source>
        <strain evidence="3">TK_41</strain>
    </source>
</reference>
<dbReference type="InterPro" id="IPR000073">
    <property type="entry name" value="AB_hydrolase_1"/>
</dbReference>
<feature type="compositionally biased region" description="Polar residues" evidence="1">
    <location>
        <begin position="14"/>
        <end position="25"/>
    </location>
</feature>
<dbReference type="EMBL" id="JAPDRK010000029">
    <property type="protein sequence ID" value="KAJ9602105.1"/>
    <property type="molecule type" value="Genomic_DNA"/>
</dbReference>
<sequence>MAATQKPPLPPRTTPSVSNIDATQVSAPASPNLNPPPYPGGVNDPRASSTQSLRPVESAGENRRTLLLIYIHGFLGTETSFQSFPAHVHGLLTPALSETHVVYTKIYPRYKSRKNISFARDDFSNWLAPHEASSTDIILVGHSLGGILAAEVVLLPANFPAGSHNLFQHRILGLIAFDTPYLGMHPGVVSTGIMSLFRSPPQLPLLPPPDPELFSDAAPQTPTYNPAYPNDVQLADRTGKLRRFWYFWNKHCGELTKAASEYVSSHLEFGGCLADYAGLKRRYNSIRALEDVDTTARQRTPDGKLMKRVRFVNYYSASTGLVKERSPSPTNEANLLEPPAGEGQEPSTRRSSGESLRPSNVSSPRLSLEEHRDGEVVTKDIAELSIDPDPPKLTPATTASEQATSPVAIGSLGSLEVSTELGLLPPFPPMPAPPADFDPGFFKTEEVVKLLQKEHDRKVKAHERAVKDREDSVKDREKLAEKHRRNIAKQRDKAKKQAEQQETRSQKEQMKRSATLNAEDYDRQLKKEAESKPQQVKKQRDRKFCALPPKDSVTGKRDPTWIRVYFEGIDEVTAHTSMFNVSDTYAKTVGDVVERIETWVAEDASTRWILAETERSYTEDLD</sequence>
<feature type="region of interest" description="Disordered" evidence="1">
    <location>
        <begin position="454"/>
        <end position="551"/>
    </location>
</feature>
<feature type="region of interest" description="Disordered" evidence="1">
    <location>
        <begin position="1"/>
        <end position="58"/>
    </location>
</feature>
<dbReference type="PANTHER" id="PTHR47842:SF3">
    <property type="entry name" value="DUF676 DOMAIN-CONTAINING PROTEIN"/>
    <property type="match status" value="1"/>
</dbReference>
<evidence type="ECO:0000256" key="1">
    <source>
        <dbReference type="SAM" id="MobiDB-lite"/>
    </source>
</evidence>
<feature type="region of interest" description="Disordered" evidence="1">
    <location>
        <begin position="321"/>
        <end position="405"/>
    </location>
</feature>
<protein>
    <recommendedName>
        <fullName evidence="2">AB hydrolase-1 domain-containing protein</fullName>
    </recommendedName>
</protein>
<evidence type="ECO:0000313" key="4">
    <source>
        <dbReference type="Proteomes" id="UP001172673"/>
    </source>
</evidence>
<dbReference type="Proteomes" id="UP001172673">
    <property type="component" value="Unassembled WGS sequence"/>
</dbReference>
<dbReference type="InterPro" id="IPR029058">
    <property type="entry name" value="AB_hydrolase_fold"/>
</dbReference>
<feature type="compositionally biased region" description="Basic and acidic residues" evidence="1">
    <location>
        <begin position="520"/>
        <end position="531"/>
    </location>
</feature>
<dbReference type="PANTHER" id="PTHR47842">
    <property type="entry name" value="EXPRESSED PROTEIN"/>
    <property type="match status" value="1"/>
</dbReference>
<evidence type="ECO:0000313" key="3">
    <source>
        <dbReference type="EMBL" id="KAJ9602105.1"/>
    </source>
</evidence>
<feature type="domain" description="AB hydrolase-1" evidence="2">
    <location>
        <begin position="69"/>
        <end position="237"/>
    </location>
</feature>
<feature type="compositionally biased region" description="Basic and acidic residues" evidence="1">
    <location>
        <begin position="367"/>
        <end position="382"/>
    </location>
</feature>
<feature type="compositionally biased region" description="Polar residues" evidence="1">
    <location>
        <begin position="395"/>
        <end position="405"/>
    </location>
</feature>
<feature type="compositionally biased region" description="Polar residues" evidence="1">
    <location>
        <begin position="353"/>
        <end position="365"/>
    </location>
</feature>
<dbReference type="AlphaFoldDB" id="A0AA38TXJ4"/>
<dbReference type="Gene3D" id="3.40.50.1820">
    <property type="entry name" value="alpha/beta hydrolase"/>
    <property type="match status" value="1"/>
</dbReference>
<keyword evidence="4" id="KW-1185">Reference proteome</keyword>
<name>A0AA38TXJ4_9EURO</name>
<organism evidence="3 4">
    <name type="scientific">Cladophialophora chaetospira</name>
    <dbReference type="NCBI Taxonomy" id="386627"/>
    <lineage>
        <taxon>Eukaryota</taxon>
        <taxon>Fungi</taxon>
        <taxon>Dikarya</taxon>
        <taxon>Ascomycota</taxon>
        <taxon>Pezizomycotina</taxon>
        <taxon>Eurotiomycetes</taxon>
        <taxon>Chaetothyriomycetidae</taxon>
        <taxon>Chaetothyriales</taxon>
        <taxon>Herpotrichiellaceae</taxon>
        <taxon>Cladophialophora</taxon>
    </lineage>
</organism>
<evidence type="ECO:0000259" key="2">
    <source>
        <dbReference type="Pfam" id="PF12697"/>
    </source>
</evidence>
<dbReference type="SUPFAM" id="SSF53474">
    <property type="entry name" value="alpha/beta-Hydrolases"/>
    <property type="match status" value="1"/>
</dbReference>
<dbReference type="Pfam" id="PF12697">
    <property type="entry name" value="Abhydrolase_6"/>
    <property type="match status" value="1"/>
</dbReference>
<proteinExistence type="predicted"/>
<feature type="compositionally biased region" description="Basic and acidic residues" evidence="1">
    <location>
        <begin position="489"/>
        <end position="511"/>
    </location>
</feature>
<accession>A0AA38TXJ4</accession>
<feature type="compositionally biased region" description="Basic and acidic residues" evidence="1">
    <location>
        <begin position="454"/>
        <end position="480"/>
    </location>
</feature>